<evidence type="ECO:0000313" key="1">
    <source>
        <dbReference type="EMBL" id="CAK9176747.1"/>
    </source>
</evidence>
<name>A0ABC8U4R7_9AQUA</name>
<dbReference type="Proteomes" id="UP001642360">
    <property type="component" value="Unassembled WGS sequence"/>
</dbReference>
<dbReference type="AlphaFoldDB" id="A0ABC8U4R7"/>
<proteinExistence type="predicted"/>
<comment type="caution">
    <text evidence="1">The sequence shown here is derived from an EMBL/GenBank/DDBJ whole genome shotgun (WGS) entry which is preliminary data.</text>
</comment>
<evidence type="ECO:0000313" key="2">
    <source>
        <dbReference type="Proteomes" id="UP001642360"/>
    </source>
</evidence>
<reference evidence="1 2" key="1">
    <citation type="submission" date="2024-02" db="EMBL/GenBank/DDBJ databases">
        <authorList>
            <person name="Vignale AGUSTIN F."/>
            <person name="Sosa J E."/>
            <person name="Modenutti C."/>
        </authorList>
    </citation>
    <scope>NUCLEOTIDE SEQUENCE [LARGE SCALE GENOMIC DNA]</scope>
</reference>
<sequence length="150" mass="17568">MPPKNSRKKGMGQERFVRNFIDLVLDPTSRSFPELVRRQTAMKKRKATTEPSTDEARGTQIWKTQMRAHGRDIHSRGLTVDDVDVVTKRPSRLHSKKLRTRLMMKALRKMRRLQRNRFLCKKGWYFVVVEAKALADPRLFSKHVVTIPSP</sequence>
<keyword evidence="2" id="KW-1185">Reference proteome</keyword>
<accession>A0ABC8U4R7</accession>
<protein>
    <submittedName>
        <fullName evidence="1">Uncharacterized protein</fullName>
    </submittedName>
</protein>
<organism evidence="1 2">
    <name type="scientific">Ilex paraguariensis</name>
    <name type="common">yerba mate</name>
    <dbReference type="NCBI Taxonomy" id="185542"/>
    <lineage>
        <taxon>Eukaryota</taxon>
        <taxon>Viridiplantae</taxon>
        <taxon>Streptophyta</taxon>
        <taxon>Embryophyta</taxon>
        <taxon>Tracheophyta</taxon>
        <taxon>Spermatophyta</taxon>
        <taxon>Magnoliopsida</taxon>
        <taxon>eudicotyledons</taxon>
        <taxon>Gunneridae</taxon>
        <taxon>Pentapetalae</taxon>
        <taxon>asterids</taxon>
        <taxon>campanulids</taxon>
        <taxon>Aquifoliales</taxon>
        <taxon>Aquifoliaceae</taxon>
        <taxon>Ilex</taxon>
    </lineage>
</organism>
<gene>
    <name evidence="1" type="ORF">ILEXP_LOCUS46613</name>
</gene>
<dbReference type="EMBL" id="CAUOFW020006902">
    <property type="protein sequence ID" value="CAK9176747.1"/>
    <property type="molecule type" value="Genomic_DNA"/>
</dbReference>